<dbReference type="InterPro" id="IPR020574">
    <property type="entry name" value="Ribosomal_uS9_CS"/>
</dbReference>
<accession>A0A1F6BRN1</accession>
<evidence type="ECO:0000256" key="1">
    <source>
        <dbReference type="ARBA" id="ARBA00005251"/>
    </source>
</evidence>
<comment type="similarity">
    <text evidence="1 5 6">Belongs to the universal ribosomal protein uS9 family.</text>
</comment>
<sequence length="142" mass="16068">MTVKIAKKQKTERYFEAVGRRKTAIARVRIFPAAGSGKNDITVNDKEFGKYFPTKKEQGVINAPFDKLTLTGVKTTVKVRGGGLSGQAEAVRLGISRALILFDSGFRPRLKAFGYLTRDSRMVERKKPGLRKARRPQQWRKR</sequence>
<dbReference type="AlphaFoldDB" id="A0A1F6BRN1"/>
<dbReference type="NCBIfam" id="NF001099">
    <property type="entry name" value="PRK00132.1"/>
    <property type="match status" value="1"/>
</dbReference>
<evidence type="ECO:0000313" key="7">
    <source>
        <dbReference type="EMBL" id="OGG39595.1"/>
    </source>
</evidence>
<evidence type="ECO:0000256" key="5">
    <source>
        <dbReference type="HAMAP-Rule" id="MF_00532"/>
    </source>
</evidence>
<dbReference type="Gene3D" id="3.30.230.10">
    <property type="match status" value="1"/>
</dbReference>
<dbReference type="GO" id="GO:0003723">
    <property type="term" value="F:RNA binding"/>
    <property type="evidence" value="ECO:0007669"/>
    <property type="project" value="TreeGrafter"/>
</dbReference>
<dbReference type="GO" id="GO:0015935">
    <property type="term" value="C:small ribosomal subunit"/>
    <property type="evidence" value="ECO:0007669"/>
    <property type="project" value="UniProtKB-ARBA"/>
</dbReference>
<gene>
    <name evidence="5" type="primary">rpsI</name>
    <name evidence="7" type="ORF">A2127_00110</name>
</gene>
<dbReference type="FunFam" id="3.30.230.10:FF:000001">
    <property type="entry name" value="30S ribosomal protein S9"/>
    <property type="match status" value="1"/>
</dbReference>
<dbReference type="InterPro" id="IPR023035">
    <property type="entry name" value="Ribosomal_uS9_bac/plastid"/>
</dbReference>
<comment type="caution">
    <text evidence="7">The sequence shown here is derived from an EMBL/GenBank/DDBJ whole genome shotgun (WGS) entry which is preliminary data.</text>
</comment>
<evidence type="ECO:0000256" key="3">
    <source>
        <dbReference type="ARBA" id="ARBA00023274"/>
    </source>
</evidence>
<dbReference type="PANTHER" id="PTHR21569">
    <property type="entry name" value="RIBOSOMAL PROTEIN S9"/>
    <property type="match status" value="1"/>
</dbReference>
<name>A0A1F6BRN1_9BACT</name>
<dbReference type="PROSITE" id="PS00360">
    <property type="entry name" value="RIBOSOMAL_S9"/>
    <property type="match status" value="1"/>
</dbReference>
<dbReference type="InterPro" id="IPR000754">
    <property type="entry name" value="Ribosomal_uS9"/>
</dbReference>
<evidence type="ECO:0000256" key="4">
    <source>
        <dbReference type="ARBA" id="ARBA00035259"/>
    </source>
</evidence>
<dbReference type="SUPFAM" id="SSF54211">
    <property type="entry name" value="Ribosomal protein S5 domain 2-like"/>
    <property type="match status" value="1"/>
</dbReference>
<dbReference type="HAMAP" id="MF_00532_B">
    <property type="entry name" value="Ribosomal_uS9_B"/>
    <property type="match status" value="1"/>
</dbReference>
<protein>
    <recommendedName>
        <fullName evidence="4 5">Small ribosomal subunit protein uS9</fullName>
    </recommendedName>
</protein>
<dbReference type="PANTHER" id="PTHR21569:SF1">
    <property type="entry name" value="SMALL RIBOSOMAL SUBUNIT PROTEIN US9M"/>
    <property type="match status" value="1"/>
</dbReference>
<evidence type="ECO:0000256" key="2">
    <source>
        <dbReference type="ARBA" id="ARBA00022980"/>
    </source>
</evidence>
<dbReference type="InterPro" id="IPR020568">
    <property type="entry name" value="Ribosomal_Su5_D2-typ_SF"/>
</dbReference>
<dbReference type="GO" id="GO:0005737">
    <property type="term" value="C:cytoplasm"/>
    <property type="evidence" value="ECO:0007669"/>
    <property type="project" value="UniProtKB-ARBA"/>
</dbReference>
<evidence type="ECO:0000256" key="6">
    <source>
        <dbReference type="RuleBase" id="RU003815"/>
    </source>
</evidence>
<dbReference type="EMBL" id="MFKI01000006">
    <property type="protein sequence ID" value="OGG39595.1"/>
    <property type="molecule type" value="Genomic_DNA"/>
</dbReference>
<dbReference type="GO" id="GO:0003735">
    <property type="term" value="F:structural constituent of ribosome"/>
    <property type="evidence" value="ECO:0007669"/>
    <property type="project" value="InterPro"/>
</dbReference>
<dbReference type="Proteomes" id="UP000179324">
    <property type="component" value="Unassembled WGS sequence"/>
</dbReference>
<reference evidence="7 8" key="1">
    <citation type="journal article" date="2016" name="Nat. Commun.">
        <title>Thousands of microbial genomes shed light on interconnected biogeochemical processes in an aquifer system.</title>
        <authorList>
            <person name="Anantharaman K."/>
            <person name="Brown C.T."/>
            <person name="Hug L.A."/>
            <person name="Sharon I."/>
            <person name="Castelle C.J."/>
            <person name="Probst A.J."/>
            <person name="Thomas B.C."/>
            <person name="Singh A."/>
            <person name="Wilkins M.J."/>
            <person name="Karaoz U."/>
            <person name="Brodie E.L."/>
            <person name="Williams K.H."/>
            <person name="Hubbard S.S."/>
            <person name="Banfield J.F."/>
        </authorList>
    </citation>
    <scope>NUCLEOTIDE SEQUENCE [LARGE SCALE GENOMIC DNA]</scope>
</reference>
<dbReference type="InterPro" id="IPR014721">
    <property type="entry name" value="Ribsml_uS5_D2-typ_fold_subgr"/>
</dbReference>
<proteinExistence type="inferred from homology"/>
<dbReference type="GO" id="GO:0006412">
    <property type="term" value="P:translation"/>
    <property type="evidence" value="ECO:0007669"/>
    <property type="project" value="UniProtKB-UniRule"/>
</dbReference>
<keyword evidence="3 5" id="KW-0687">Ribonucleoprotein</keyword>
<organism evidence="7 8">
    <name type="scientific">Candidatus Jorgensenbacteria bacterium GWC1_48_12</name>
    <dbReference type="NCBI Taxonomy" id="1798469"/>
    <lineage>
        <taxon>Bacteria</taxon>
        <taxon>Candidatus Joergenseniibacteriota</taxon>
    </lineage>
</organism>
<evidence type="ECO:0000313" key="8">
    <source>
        <dbReference type="Proteomes" id="UP000179324"/>
    </source>
</evidence>
<dbReference type="Pfam" id="PF00380">
    <property type="entry name" value="Ribosomal_S9"/>
    <property type="match status" value="1"/>
</dbReference>
<keyword evidence="2 5" id="KW-0689">Ribosomal protein</keyword>